<comment type="subcellular location">
    <subcellularLocation>
        <location evidence="1">Cell membrane</location>
        <topology evidence="1">Multi-pass membrane protein</topology>
    </subcellularLocation>
</comment>
<keyword evidence="5 6" id="KW-0472">Membrane</keyword>
<keyword evidence="3 6" id="KW-0812">Transmembrane</keyword>
<evidence type="ECO:0000256" key="4">
    <source>
        <dbReference type="ARBA" id="ARBA00022989"/>
    </source>
</evidence>
<name>A0A5R9AM99_9MICC</name>
<dbReference type="Proteomes" id="UP000306544">
    <property type="component" value="Unassembled WGS sequence"/>
</dbReference>
<evidence type="ECO:0000256" key="5">
    <source>
        <dbReference type="ARBA" id="ARBA00023136"/>
    </source>
</evidence>
<reference evidence="7 8" key="1">
    <citation type="submission" date="2019-05" db="EMBL/GenBank/DDBJ databases">
        <title>Nesterenkonia sp. GY239, isolated from the Southern Atlantic Ocean.</title>
        <authorList>
            <person name="Zhang G."/>
        </authorList>
    </citation>
    <scope>NUCLEOTIDE SEQUENCE [LARGE SCALE GENOMIC DNA]</scope>
    <source>
        <strain evidence="7 8">GY239</strain>
    </source>
</reference>
<organism evidence="7 8">
    <name type="scientific">Nesterenkonia sphaerica</name>
    <dbReference type="NCBI Taxonomy" id="1804988"/>
    <lineage>
        <taxon>Bacteria</taxon>
        <taxon>Bacillati</taxon>
        <taxon>Actinomycetota</taxon>
        <taxon>Actinomycetes</taxon>
        <taxon>Micrococcales</taxon>
        <taxon>Micrococcaceae</taxon>
        <taxon>Nesterenkonia</taxon>
    </lineage>
</organism>
<feature type="transmembrane region" description="Helical" evidence="6">
    <location>
        <begin position="98"/>
        <end position="115"/>
    </location>
</feature>
<feature type="transmembrane region" description="Helical" evidence="6">
    <location>
        <begin position="64"/>
        <end position="92"/>
    </location>
</feature>
<dbReference type="GO" id="GO:0015171">
    <property type="term" value="F:amino acid transmembrane transporter activity"/>
    <property type="evidence" value="ECO:0007669"/>
    <property type="project" value="TreeGrafter"/>
</dbReference>
<dbReference type="EMBL" id="VAWA01000003">
    <property type="protein sequence ID" value="TLP78986.1"/>
    <property type="molecule type" value="Genomic_DNA"/>
</dbReference>
<gene>
    <name evidence="7" type="ORF">FEF27_03795</name>
</gene>
<dbReference type="OrthoDB" id="9812084at2"/>
<evidence type="ECO:0000256" key="2">
    <source>
        <dbReference type="ARBA" id="ARBA00022475"/>
    </source>
</evidence>
<dbReference type="InterPro" id="IPR001123">
    <property type="entry name" value="LeuE-type"/>
</dbReference>
<proteinExistence type="predicted"/>
<feature type="transmembrane region" description="Helical" evidence="6">
    <location>
        <begin position="136"/>
        <end position="156"/>
    </location>
</feature>
<dbReference type="GO" id="GO:0033228">
    <property type="term" value="P:cysteine export across plasma membrane"/>
    <property type="evidence" value="ECO:0007669"/>
    <property type="project" value="TreeGrafter"/>
</dbReference>
<evidence type="ECO:0000256" key="6">
    <source>
        <dbReference type="SAM" id="Phobius"/>
    </source>
</evidence>
<evidence type="ECO:0000256" key="1">
    <source>
        <dbReference type="ARBA" id="ARBA00004651"/>
    </source>
</evidence>
<evidence type="ECO:0000313" key="7">
    <source>
        <dbReference type="EMBL" id="TLP78986.1"/>
    </source>
</evidence>
<dbReference type="PANTHER" id="PTHR30086:SF20">
    <property type="entry name" value="ARGININE EXPORTER PROTEIN ARGO-RELATED"/>
    <property type="match status" value="1"/>
</dbReference>
<keyword evidence="4 6" id="KW-1133">Transmembrane helix</keyword>
<comment type="caution">
    <text evidence="7">The sequence shown here is derived from an EMBL/GenBank/DDBJ whole genome shotgun (WGS) entry which is preliminary data.</text>
</comment>
<keyword evidence="8" id="KW-1185">Reference proteome</keyword>
<feature type="transmembrane region" description="Helical" evidence="6">
    <location>
        <begin position="20"/>
        <end position="43"/>
    </location>
</feature>
<sequence>MGPSLTLREALPGGGLHREGTSRLCIVTTFLPIILFFIAGAGTPGPNNTIAMAAGANYGLRRTVPCIAGVNVGFPAMLILVGGGLGGVLAQWPWVLDVLRPVGALYLLWLAWHIATAPTDVSARGRGRPPSFTQMALFQFVNPKAWTLVVAAVSTYTGFWNSFFAEVLVIAGLALVFSTPCTVAWALLGVGAGRVISRPAHMRAFNIVMALLLVASLIPAFREIWDSAQPLLS</sequence>
<dbReference type="PANTHER" id="PTHR30086">
    <property type="entry name" value="ARGININE EXPORTER PROTEIN ARGO"/>
    <property type="match status" value="1"/>
</dbReference>
<feature type="transmembrane region" description="Helical" evidence="6">
    <location>
        <begin position="204"/>
        <end position="225"/>
    </location>
</feature>
<evidence type="ECO:0000313" key="8">
    <source>
        <dbReference type="Proteomes" id="UP000306544"/>
    </source>
</evidence>
<protein>
    <submittedName>
        <fullName evidence="7">LysE family translocator</fullName>
    </submittedName>
</protein>
<dbReference type="Pfam" id="PF01810">
    <property type="entry name" value="LysE"/>
    <property type="match status" value="1"/>
</dbReference>
<feature type="transmembrane region" description="Helical" evidence="6">
    <location>
        <begin position="168"/>
        <end position="192"/>
    </location>
</feature>
<dbReference type="GO" id="GO:0005886">
    <property type="term" value="C:plasma membrane"/>
    <property type="evidence" value="ECO:0007669"/>
    <property type="project" value="UniProtKB-SubCell"/>
</dbReference>
<dbReference type="AlphaFoldDB" id="A0A5R9AM99"/>
<evidence type="ECO:0000256" key="3">
    <source>
        <dbReference type="ARBA" id="ARBA00022692"/>
    </source>
</evidence>
<keyword evidence="2" id="KW-1003">Cell membrane</keyword>
<accession>A0A5R9AM99</accession>